<sequence>MTSTIVLRWPTPSGKEKHASGRPATLLHEYSQAFRQKESSTIGEISHQWAARFPKLRRRLIEALEDTLMPDSRASRHVVGPCDMFHFEVALDLYAGSTFPNGSEL</sequence>
<dbReference type="AlphaFoldDB" id="A0AAI8W085"/>
<protein>
    <submittedName>
        <fullName evidence="1">Uu.00g024560.m01.CDS01</fullName>
    </submittedName>
</protein>
<keyword evidence="2" id="KW-1185">Reference proteome</keyword>
<name>A0AAI8W085_9PEZI</name>
<reference evidence="1" key="1">
    <citation type="submission" date="2023-10" db="EMBL/GenBank/DDBJ databases">
        <authorList>
            <person name="Hackl T."/>
        </authorList>
    </citation>
    <scope>NUCLEOTIDE SEQUENCE</scope>
</reference>
<proteinExistence type="predicted"/>
<comment type="caution">
    <text evidence="1">The sequence shown here is derived from an EMBL/GenBank/DDBJ whole genome shotgun (WGS) entry which is preliminary data.</text>
</comment>
<evidence type="ECO:0000313" key="1">
    <source>
        <dbReference type="EMBL" id="CAJ2514337.1"/>
    </source>
</evidence>
<accession>A0AAI8W085</accession>
<gene>
    <name evidence="1" type="ORF">KHLLAP_LOCUS14805</name>
</gene>
<evidence type="ECO:0000313" key="2">
    <source>
        <dbReference type="Proteomes" id="UP001295740"/>
    </source>
</evidence>
<organism evidence="1 2">
    <name type="scientific">Anthostomella pinea</name>
    <dbReference type="NCBI Taxonomy" id="933095"/>
    <lineage>
        <taxon>Eukaryota</taxon>
        <taxon>Fungi</taxon>
        <taxon>Dikarya</taxon>
        <taxon>Ascomycota</taxon>
        <taxon>Pezizomycotina</taxon>
        <taxon>Sordariomycetes</taxon>
        <taxon>Xylariomycetidae</taxon>
        <taxon>Xylariales</taxon>
        <taxon>Xylariaceae</taxon>
        <taxon>Anthostomella</taxon>
    </lineage>
</organism>
<dbReference type="Proteomes" id="UP001295740">
    <property type="component" value="Unassembled WGS sequence"/>
</dbReference>
<dbReference type="EMBL" id="CAUWAG010000020">
    <property type="protein sequence ID" value="CAJ2514337.1"/>
    <property type="molecule type" value="Genomic_DNA"/>
</dbReference>